<proteinExistence type="inferred from homology"/>
<keyword evidence="7" id="KW-1185">Reference proteome</keyword>
<dbReference type="SUPFAM" id="SSF89550">
    <property type="entry name" value="PHP domain-like"/>
    <property type="match status" value="1"/>
</dbReference>
<evidence type="ECO:0000256" key="2">
    <source>
        <dbReference type="ARBA" id="ARBA00013064"/>
    </source>
</evidence>
<evidence type="ECO:0000256" key="4">
    <source>
        <dbReference type="ARBA" id="ARBA00022912"/>
    </source>
</evidence>
<keyword evidence="3" id="KW-0378">Hydrolase</keyword>
<organism evidence="6 7">
    <name type="scientific">Heyndrickxia oleronia</name>
    <dbReference type="NCBI Taxonomy" id="38875"/>
    <lineage>
        <taxon>Bacteria</taxon>
        <taxon>Bacillati</taxon>
        <taxon>Bacillota</taxon>
        <taxon>Bacilli</taxon>
        <taxon>Bacillales</taxon>
        <taxon>Bacillaceae</taxon>
        <taxon>Heyndrickxia</taxon>
    </lineage>
</organism>
<protein>
    <recommendedName>
        <fullName evidence="2">protein-tyrosine-phosphatase</fullName>
        <ecNumber evidence="2">3.1.3.48</ecNumber>
    </recommendedName>
</protein>
<dbReference type="EMBL" id="MTLA01000584">
    <property type="protein sequence ID" value="OOP60983.1"/>
    <property type="molecule type" value="Genomic_DNA"/>
</dbReference>
<dbReference type="PANTHER" id="PTHR39181:SF1">
    <property type="entry name" value="TYROSINE-PROTEIN PHOSPHATASE YWQE"/>
    <property type="match status" value="1"/>
</dbReference>
<accession>A0A8E2LB27</accession>
<comment type="similarity">
    <text evidence="1">Belongs to the metallo-dependent hydrolases superfamily. CpsB/CapC family.</text>
</comment>
<gene>
    <name evidence="6" type="ORF">BWZ43_25820</name>
</gene>
<dbReference type="InterPro" id="IPR016667">
    <property type="entry name" value="Caps_polysacc_synth_CpsB/CapC"/>
</dbReference>
<name>A0A8E2LB27_9BACI</name>
<sequence length="181" mass="20835">IILPGQELRIHRGLLTKSSFNEILTLGNNGKYLLLELPSFEVPIYTWEILYELSLQDIIPIIVHPERNVEIINQPNLLYRIVQEGGLIQLTSGSIIGHFGNKIKSFTEKIIEHDLAHFIASDAHNLNTRSFSLHQAYDKITKLYEINKTFYFKENAELLILNLNIKLATPIPFRKKILGIF</sequence>
<dbReference type="GO" id="GO:0030145">
    <property type="term" value="F:manganese ion binding"/>
    <property type="evidence" value="ECO:0007669"/>
    <property type="project" value="InterPro"/>
</dbReference>
<evidence type="ECO:0000256" key="5">
    <source>
        <dbReference type="ARBA" id="ARBA00051722"/>
    </source>
</evidence>
<evidence type="ECO:0000313" key="7">
    <source>
        <dbReference type="Proteomes" id="UP000189761"/>
    </source>
</evidence>
<comment type="catalytic activity">
    <reaction evidence="5">
        <text>O-phospho-L-tyrosyl-[protein] + H2O = L-tyrosyl-[protein] + phosphate</text>
        <dbReference type="Rhea" id="RHEA:10684"/>
        <dbReference type="Rhea" id="RHEA-COMP:10136"/>
        <dbReference type="Rhea" id="RHEA-COMP:20101"/>
        <dbReference type="ChEBI" id="CHEBI:15377"/>
        <dbReference type="ChEBI" id="CHEBI:43474"/>
        <dbReference type="ChEBI" id="CHEBI:46858"/>
        <dbReference type="ChEBI" id="CHEBI:61978"/>
        <dbReference type="EC" id="3.1.3.48"/>
    </reaction>
</comment>
<reference evidence="6 7" key="1">
    <citation type="submission" date="2017-01" db="EMBL/GenBank/DDBJ databases">
        <title>Draft genome sequence of Bacillus oleronius.</title>
        <authorList>
            <person name="Allam M."/>
        </authorList>
    </citation>
    <scope>NUCLEOTIDE SEQUENCE [LARGE SCALE GENOMIC DNA]</scope>
    <source>
        <strain evidence="6 7">DSM 9356</strain>
    </source>
</reference>
<evidence type="ECO:0000313" key="6">
    <source>
        <dbReference type="EMBL" id="OOP60983.1"/>
    </source>
</evidence>
<dbReference type="InterPro" id="IPR016195">
    <property type="entry name" value="Pol/histidinol_Pase-like"/>
</dbReference>
<dbReference type="PANTHER" id="PTHR39181">
    <property type="entry name" value="TYROSINE-PROTEIN PHOSPHATASE YWQE"/>
    <property type="match status" value="1"/>
</dbReference>
<evidence type="ECO:0000256" key="3">
    <source>
        <dbReference type="ARBA" id="ARBA00022801"/>
    </source>
</evidence>
<evidence type="ECO:0000256" key="1">
    <source>
        <dbReference type="ARBA" id="ARBA00005750"/>
    </source>
</evidence>
<dbReference type="EC" id="3.1.3.48" evidence="2"/>
<keyword evidence="4" id="KW-0904">Protein phosphatase</keyword>
<comment type="caution">
    <text evidence="6">The sequence shown here is derived from an EMBL/GenBank/DDBJ whole genome shotgun (WGS) entry which is preliminary data.</text>
</comment>
<feature type="non-terminal residue" evidence="6">
    <location>
        <position position="1"/>
    </location>
</feature>
<dbReference type="AlphaFoldDB" id="A0A8E2LB27"/>
<dbReference type="Gene3D" id="3.20.20.140">
    <property type="entry name" value="Metal-dependent hydrolases"/>
    <property type="match status" value="1"/>
</dbReference>
<dbReference type="GO" id="GO:0004725">
    <property type="term" value="F:protein tyrosine phosphatase activity"/>
    <property type="evidence" value="ECO:0007669"/>
    <property type="project" value="UniProtKB-EC"/>
</dbReference>
<dbReference type="RefSeq" id="WP_078111572.1">
    <property type="nucleotide sequence ID" value="NZ_MTLA01000584.1"/>
</dbReference>
<dbReference type="Pfam" id="PF19567">
    <property type="entry name" value="CpsB_CapC"/>
    <property type="match status" value="1"/>
</dbReference>
<dbReference type="Proteomes" id="UP000189761">
    <property type="component" value="Unassembled WGS sequence"/>
</dbReference>